<protein>
    <recommendedName>
        <fullName evidence="4">F-box domain-containing protein</fullName>
    </recommendedName>
</protein>
<evidence type="ECO:0008006" key="4">
    <source>
        <dbReference type="Google" id="ProtNLM"/>
    </source>
</evidence>
<feature type="region of interest" description="Disordered" evidence="1">
    <location>
        <begin position="1"/>
        <end position="28"/>
    </location>
</feature>
<dbReference type="InterPro" id="IPR036047">
    <property type="entry name" value="F-box-like_dom_sf"/>
</dbReference>
<proteinExistence type="predicted"/>
<evidence type="ECO:0000313" key="2">
    <source>
        <dbReference type="EMBL" id="KIY71025.1"/>
    </source>
</evidence>
<dbReference type="STRING" id="1314674.A0A0D7BLC5"/>
<organism evidence="2 3">
    <name type="scientific">Cylindrobasidium torrendii FP15055 ss-10</name>
    <dbReference type="NCBI Taxonomy" id="1314674"/>
    <lineage>
        <taxon>Eukaryota</taxon>
        <taxon>Fungi</taxon>
        <taxon>Dikarya</taxon>
        <taxon>Basidiomycota</taxon>
        <taxon>Agaricomycotina</taxon>
        <taxon>Agaricomycetes</taxon>
        <taxon>Agaricomycetidae</taxon>
        <taxon>Agaricales</taxon>
        <taxon>Marasmiineae</taxon>
        <taxon>Physalacriaceae</taxon>
        <taxon>Cylindrobasidium</taxon>
    </lineage>
</organism>
<accession>A0A0D7BLC5</accession>
<sequence length="442" mass="49410">MSLAKRLSIRGSWPFPKPPTPPARPKSPVIPRLPPEVIEAIVLHLHDSLSLKSCALVSTTFCSPAQRKLLENVTLRQMEEDENPFTDFLDLLSERPSIGALITSLNIIDFEFGHTTWFMLDSGFVPRILASTPNLTHLGVQAERKTISVEIQAALRDAYTTCPLKSLSLRGLSIDLPDVLRRCLFLREIGLADVELVSDADRKMITSSAAHKSVDSVDAFCATPKLDPAFPDTPPIYQLQSEISKLVFQLTRSMPASVIDDLLLSSCWASLSISLHTLELDLIHFPYPDAIQRLLDATHQTVTELRICTFDVSCLAFTIPANIPSVVFHFKSAPGLHKTSPSFVDIFQPFNKLHRHAYTSDRTADVRIHLEAMSPHLLFDRPAWEWAFLDEVLACVRNVVWIIVSLITPGELLDEMKYALADRICEYLPRSTGKGLLKVMIP</sequence>
<dbReference type="Proteomes" id="UP000054007">
    <property type="component" value="Unassembled WGS sequence"/>
</dbReference>
<keyword evidence="3" id="KW-1185">Reference proteome</keyword>
<dbReference type="SUPFAM" id="SSF81383">
    <property type="entry name" value="F-box domain"/>
    <property type="match status" value="1"/>
</dbReference>
<feature type="compositionally biased region" description="Pro residues" evidence="1">
    <location>
        <begin position="15"/>
        <end position="25"/>
    </location>
</feature>
<evidence type="ECO:0000313" key="3">
    <source>
        <dbReference type="Proteomes" id="UP000054007"/>
    </source>
</evidence>
<gene>
    <name evidence="2" type="ORF">CYLTODRAFT_487531</name>
</gene>
<dbReference type="EMBL" id="KN880459">
    <property type="protein sequence ID" value="KIY71025.1"/>
    <property type="molecule type" value="Genomic_DNA"/>
</dbReference>
<name>A0A0D7BLC5_9AGAR</name>
<reference evidence="2 3" key="1">
    <citation type="journal article" date="2015" name="Fungal Genet. Biol.">
        <title>Evolution of novel wood decay mechanisms in Agaricales revealed by the genome sequences of Fistulina hepatica and Cylindrobasidium torrendii.</title>
        <authorList>
            <person name="Floudas D."/>
            <person name="Held B.W."/>
            <person name="Riley R."/>
            <person name="Nagy L.G."/>
            <person name="Koehler G."/>
            <person name="Ransdell A.S."/>
            <person name="Younus H."/>
            <person name="Chow J."/>
            <person name="Chiniquy J."/>
            <person name="Lipzen A."/>
            <person name="Tritt A."/>
            <person name="Sun H."/>
            <person name="Haridas S."/>
            <person name="LaButti K."/>
            <person name="Ohm R.A."/>
            <person name="Kues U."/>
            <person name="Blanchette R.A."/>
            <person name="Grigoriev I.V."/>
            <person name="Minto R.E."/>
            <person name="Hibbett D.S."/>
        </authorList>
    </citation>
    <scope>NUCLEOTIDE SEQUENCE [LARGE SCALE GENOMIC DNA]</scope>
    <source>
        <strain evidence="2 3">FP15055 ss-10</strain>
    </source>
</reference>
<evidence type="ECO:0000256" key="1">
    <source>
        <dbReference type="SAM" id="MobiDB-lite"/>
    </source>
</evidence>
<dbReference type="AlphaFoldDB" id="A0A0D7BLC5"/>
<dbReference type="OrthoDB" id="3040439at2759"/>